<dbReference type="PANTHER" id="PTHR12599:SF0">
    <property type="entry name" value="PTERIN-4-ALPHA-CARBINOLAMINE DEHYDRATASE"/>
    <property type="match status" value="1"/>
</dbReference>
<dbReference type="EMBL" id="JAMPLM010000001">
    <property type="protein sequence ID" value="MEP1057011.1"/>
    <property type="molecule type" value="Genomic_DNA"/>
</dbReference>
<dbReference type="InterPro" id="IPR001533">
    <property type="entry name" value="Pterin_deHydtase"/>
</dbReference>
<keyword evidence="3 4" id="KW-0456">Lyase</keyword>
<dbReference type="CDD" id="cd00914">
    <property type="entry name" value="PCD_DCoH_subfamily_b"/>
    <property type="match status" value="1"/>
</dbReference>
<dbReference type="EC" id="4.2.1.96" evidence="4"/>
<evidence type="ECO:0000256" key="5">
    <source>
        <dbReference type="SAM" id="SignalP"/>
    </source>
</evidence>
<dbReference type="Pfam" id="PF01329">
    <property type="entry name" value="Pterin_4a"/>
    <property type="match status" value="1"/>
</dbReference>
<sequence>MSICHSFHQMRQQSRPRLINLALGLVAAIALMVCPTAAAIANQSTVPTTPTHDAMATPAPLSKEELNVALSQISDWSIKDGKLHRQFQFASFVEAFGFMSSVALVAEAAGHHPEWFNVYNRVTIDLTTHDAGGITSKDIELASKVDKLAK</sequence>
<dbReference type="Proteomes" id="UP001476950">
    <property type="component" value="Unassembled WGS sequence"/>
</dbReference>
<dbReference type="NCBIfam" id="NF002018">
    <property type="entry name" value="PRK00823.1-3"/>
    <property type="match status" value="1"/>
</dbReference>
<gene>
    <name evidence="6" type="ORF">NDI38_01085</name>
</gene>
<comment type="similarity">
    <text evidence="2 4">Belongs to the pterin-4-alpha-carbinolamine dehydratase family.</text>
</comment>
<dbReference type="InterPro" id="IPR036428">
    <property type="entry name" value="PCD_sf"/>
</dbReference>
<comment type="catalytic activity">
    <reaction evidence="1 4">
        <text>(4aS,6R)-4a-hydroxy-L-erythro-5,6,7,8-tetrahydrobiopterin = (6R)-L-erythro-6,7-dihydrobiopterin + H2O</text>
        <dbReference type="Rhea" id="RHEA:11920"/>
        <dbReference type="ChEBI" id="CHEBI:15377"/>
        <dbReference type="ChEBI" id="CHEBI:15642"/>
        <dbReference type="ChEBI" id="CHEBI:43120"/>
        <dbReference type="EC" id="4.2.1.96"/>
    </reaction>
</comment>
<evidence type="ECO:0000256" key="4">
    <source>
        <dbReference type="HAMAP-Rule" id="MF_00434"/>
    </source>
</evidence>
<keyword evidence="5" id="KW-0732">Signal</keyword>
<dbReference type="HAMAP" id="MF_00434">
    <property type="entry name" value="Pterin_4_alpha"/>
    <property type="match status" value="1"/>
</dbReference>
<reference evidence="6 7" key="1">
    <citation type="submission" date="2022-04" db="EMBL/GenBank/DDBJ databases">
        <title>Positive selection, recombination, and allopatry shape intraspecific diversity of widespread and dominant cyanobacteria.</title>
        <authorList>
            <person name="Wei J."/>
            <person name="Shu W."/>
            <person name="Hu C."/>
        </authorList>
    </citation>
    <scope>NUCLEOTIDE SEQUENCE [LARGE SCALE GENOMIC DNA]</scope>
    <source>
        <strain evidence="6 7">AS-A4</strain>
    </source>
</reference>
<comment type="caution">
    <text evidence="6">The sequence shown here is derived from an EMBL/GenBank/DDBJ whole genome shotgun (WGS) entry which is preliminary data.</text>
</comment>
<organism evidence="6 7">
    <name type="scientific">Stenomitos frigidus AS-A4</name>
    <dbReference type="NCBI Taxonomy" id="2933935"/>
    <lineage>
        <taxon>Bacteria</taxon>
        <taxon>Bacillati</taxon>
        <taxon>Cyanobacteriota</taxon>
        <taxon>Cyanophyceae</taxon>
        <taxon>Leptolyngbyales</taxon>
        <taxon>Leptolyngbyaceae</taxon>
        <taxon>Stenomitos</taxon>
    </lineage>
</organism>
<dbReference type="Gene3D" id="3.30.1360.20">
    <property type="entry name" value="Transcriptional coactivator/pterin dehydratase"/>
    <property type="match status" value="1"/>
</dbReference>
<dbReference type="NCBIfam" id="NF002017">
    <property type="entry name" value="PRK00823.1-2"/>
    <property type="match status" value="1"/>
</dbReference>
<dbReference type="SUPFAM" id="SSF55248">
    <property type="entry name" value="PCD-like"/>
    <property type="match status" value="1"/>
</dbReference>
<keyword evidence="7" id="KW-1185">Reference proteome</keyword>
<evidence type="ECO:0000313" key="6">
    <source>
        <dbReference type="EMBL" id="MEP1057011.1"/>
    </source>
</evidence>
<dbReference type="PANTHER" id="PTHR12599">
    <property type="entry name" value="PTERIN-4-ALPHA-CARBINOLAMINE DEHYDRATASE"/>
    <property type="match status" value="1"/>
</dbReference>
<feature type="chain" id="PRO_5045059382" description="Putative pterin-4-alpha-carbinolamine dehydratase" evidence="5">
    <location>
        <begin position="39"/>
        <end position="150"/>
    </location>
</feature>
<proteinExistence type="inferred from homology"/>
<protein>
    <recommendedName>
        <fullName evidence="4">Putative pterin-4-alpha-carbinolamine dehydratase</fullName>
        <shortName evidence="4">PHS</shortName>
        <ecNumber evidence="4">4.2.1.96</ecNumber>
    </recommendedName>
    <alternativeName>
        <fullName evidence="4">4-alpha-hydroxy-tetrahydropterin dehydratase</fullName>
    </alternativeName>
    <alternativeName>
        <fullName evidence="4">Pterin carbinolamine dehydratase</fullName>
        <shortName evidence="4">PCD</shortName>
    </alternativeName>
</protein>
<feature type="signal peptide" evidence="5">
    <location>
        <begin position="1"/>
        <end position="38"/>
    </location>
</feature>
<dbReference type="GO" id="GO:0008124">
    <property type="term" value="F:4-alpha-hydroxytetrahydrobiopterin dehydratase activity"/>
    <property type="evidence" value="ECO:0007669"/>
    <property type="project" value="UniProtKB-EC"/>
</dbReference>
<evidence type="ECO:0000256" key="3">
    <source>
        <dbReference type="ARBA" id="ARBA00023239"/>
    </source>
</evidence>
<accession>A0ABV0KCP5</accession>
<evidence type="ECO:0000256" key="2">
    <source>
        <dbReference type="ARBA" id="ARBA00006472"/>
    </source>
</evidence>
<evidence type="ECO:0000313" key="7">
    <source>
        <dbReference type="Proteomes" id="UP001476950"/>
    </source>
</evidence>
<evidence type="ECO:0000256" key="1">
    <source>
        <dbReference type="ARBA" id="ARBA00001554"/>
    </source>
</evidence>
<name>A0ABV0KCP5_9CYAN</name>